<dbReference type="InterPro" id="IPR005218">
    <property type="entry name" value="Diacylglycerol/lipid_kinase"/>
</dbReference>
<dbReference type="InterPro" id="IPR045540">
    <property type="entry name" value="YegS/DAGK_C"/>
</dbReference>
<dbReference type="Gene3D" id="2.60.200.40">
    <property type="match status" value="1"/>
</dbReference>
<dbReference type="InterPro" id="IPR001206">
    <property type="entry name" value="Diacylglycerol_kinase_cat_dom"/>
</dbReference>
<dbReference type="SUPFAM" id="SSF111331">
    <property type="entry name" value="NAD kinase/diacylglycerol kinase-like"/>
    <property type="match status" value="1"/>
</dbReference>
<evidence type="ECO:0000256" key="9">
    <source>
        <dbReference type="ARBA" id="ARBA00023098"/>
    </source>
</evidence>
<dbReference type="AlphaFoldDB" id="A0A4V3GQM6"/>
<keyword evidence="4" id="KW-0479">Metal-binding</keyword>
<evidence type="ECO:0000259" key="12">
    <source>
        <dbReference type="PROSITE" id="PS50146"/>
    </source>
</evidence>
<dbReference type="RefSeq" id="WP_166667764.1">
    <property type="nucleotide sequence ID" value="NZ_SODZ01000006.1"/>
</dbReference>
<dbReference type="GO" id="GO:0016301">
    <property type="term" value="F:kinase activity"/>
    <property type="evidence" value="ECO:0007669"/>
    <property type="project" value="UniProtKB-KW"/>
</dbReference>
<comment type="cofactor">
    <cofactor evidence="1">
        <name>Mg(2+)</name>
        <dbReference type="ChEBI" id="CHEBI:18420"/>
    </cofactor>
</comment>
<dbReference type="NCBIfam" id="TIGR00147">
    <property type="entry name" value="YegS/Rv2252/BmrU family lipid kinase"/>
    <property type="match status" value="1"/>
</dbReference>
<keyword evidence="2" id="KW-0444">Lipid biosynthesis</keyword>
<evidence type="ECO:0000256" key="2">
    <source>
        <dbReference type="ARBA" id="ARBA00022516"/>
    </source>
</evidence>
<keyword evidence="8" id="KW-0460">Magnesium</keyword>
<reference evidence="13 14" key="1">
    <citation type="submission" date="2019-03" db="EMBL/GenBank/DDBJ databases">
        <title>Genomic Encyclopedia of Type Strains, Phase IV (KMG-IV): sequencing the most valuable type-strain genomes for metagenomic binning, comparative biology and taxonomic classification.</title>
        <authorList>
            <person name="Goeker M."/>
        </authorList>
    </citation>
    <scope>NUCLEOTIDE SEQUENCE [LARGE SCALE GENOMIC DNA]</scope>
    <source>
        <strain evidence="13 14">DSM 13575</strain>
    </source>
</reference>
<protein>
    <submittedName>
        <fullName evidence="13">YegS/Rv2252/BmrU family lipid kinase</fullName>
    </submittedName>
</protein>
<dbReference type="Pfam" id="PF00781">
    <property type="entry name" value="DAGK_cat"/>
    <property type="match status" value="1"/>
</dbReference>
<evidence type="ECO:0000256" key="8">
    <source>
        <dbReference type="ARBA" id="ARBA00022842"/>
    </source>
</evidence>
<evidence type="ECO:0000256" key="5">
    <source>
        <dbReference type="ARBA" id="ARBA00022741"/>
    </source>
</evidence>
<name>A0A4V3GQM6_9BACT</name>
<dbReference type="EMBL" id="SODZ01000006">
    <property type="protein sequence ID" value="TDX15633.1"/>
    <property type="molecule type" value="Genomic_DNA"/>
</dbReference>
<keyword evidence="7" id="KW-0067">ATP-binding</keyword>
<keyword evidence="3" id="KW-0808">Transferase</keyword>
<accession>A0A4V3GQM6</accession>
<evidence type="ECO:0000313" key="14">
    <source>
        <dbReference type="Proteomes" id="UP000294817"/>
    </source>
</evidence>
<dbReference type="GO" id="GO:0046872">
    <property type="term" value="F:metal ion binding"/>
    <property type="evidence" value="ECO:0007669"/>
    <property type="project" value="UniProtKB-KW"/>
</dbReference>
<dbReference type="PROSITE" id="PS50146">
    <property type="entry name" value="DAGK"/>
    <property type="match status" value="1"/>
</dbReference>
<dbReference type="GO" id="GO:0005524">
    <property type="term" value="F:ATP binding"/>
    <property type="evidence" value="ECO:0007669"/>
    <property type="project" value="UniProtKB-KW"/>
</dbReference>
<gene>
    <name evidence="13" type="ORF">C8D74_106117</name>
</gene>
<keyword evidence="5" id="KW-0547">Nucleotide-binding</keyword>
<dbReference type="Pfam" id="PF19279">
    <property type="entry name" value="YegS_C"/>
    <property type="match status" value="1"/>
</dbReference>
<dbReference type="PANTHER" id="PTHR12358">
    <property type="entry name" value="SPHINGOSINE KINASE"/>
    <property type="match status" value="1"/>
</dbReference>
<evidence type="ECO:0000256" key="11">
    <source>
        <dbReference type="ARBA" id="ARBA00023264"/>
    </source>
</evidence>
<evidence type="ECO:0000256" key="4">
    <source>
        <dbReference type="ARBA" id="ARBA00022723"/>
    </source>
</evidence>
<keyword evidence="14" id="KW-1185">Reference proteome</keyword>
<keyword evidence="6 13" id="KW-0418">Kinase</keyword>
<dbReference type="InterPro" id="IPR016064">
    <property type="entry name" value="NAD/diacylglycerol_kinase_sf"/>
</dbReference>
<keyword evidence="10" id="KW-0594">Phospholipid biosynthesis</keyword>
<dbReference type="GO" id="GO:0005886">
    <property type="term" value="C:plasma membrane"/>
    <property type="evidence" value="ECO:0007669"/>
    <property type="project" value="TreeGrafter"/>
</dbReference>
<organism evidence="13 14">
    <name type="scientific">Petrotoga sibirica</name>
    <dbReference type="NCBI Taxonomy" id="156202"/>
    <lineage>
        <taxon>Bacteria</taxon>
        <taxon>Thermotogati</taxon>
        <taxon>Thermotogota</taxon>
        <taxon>Thermotogae</taxon>
        <taxon>Petrotogales</taxon>
        <taxon>Petrotogaceae</taxon>
        <taxon>Petrotoga</taxon>
    </lineage>
</organism>
<evidence type="ECO:0000313" key="13">
    <source>
        <dbReference type="EMBL" id="TDX15633.1"/>
    </source>
</evidence>
<feature type="domain" description="DAGKc" evidence="12">
    <location>
        <begin position="1"/>
        <end position="138"/>
    </location>
</feature>
<evidence type="ECO:0000256" key="1">
    <source>
        <dbReference type="ARBA" id="ARBA00001946"/>
    </source>
</evidence>
<dbReference type="Gene3D" id="3.40.50.10330">
    <property type="entry name" value="Probable inorganic polyphosphate/atp-NAD kinase, domain 1"/>
    <property type="match status" value="1"/>
</dbReference>
<dbReference type="GO" id="GO:0008654">
    <property type="term" value="P:phospholipid biosynthetic process"/>
    <property type="evidence" value="ECO:0007669"/>
    <property type="project" value="UniProtKB-KW"/>
</dbReference>
<dbReference type="Proteomes" id="UP000294817">
    <property type="component" value="Unassembled WGS sequence"/>
</dbReference>
<dbReference type="PANTHER" id="PTHR12358:SF106">
    <property type="entry name" value="LIPID KINASE YEGS"/>
    <property type="match status" value="1"/>
</dbReference>
<dbReference type="InterPro" id="IPR017438">
    <property type="entry name" value="ATP-NAD_kinase_N"/>
</dbReference>
<proteinExistence type="predicted"/>
<dbReference type="InterPro" id="IPR050187">
    <property type="entry name" value="Lipid_Phosphate_FormReg"/>
</dbReference>
<evidence type="ECO:0000256" key="6">
    <source>
        <dbReference type="ARBA" id="ARBA00022777"/>
    </source>
</evidence>
<keyword evidence="9" id="KW-0443">Lipid metabolism</keyword>
<evidence type="ECO:0000256" key="7">
    <source>
        <dbReference type="ARBA" id="ARBA00022840"/>
    </source>
</evidence>
<dbReference type="SMART" id="SM00046">
    <property type="entry name" value="DAGKc"/>
    <property type="match status" value="1"/>
</dbReference>
<comment type="caution">
    <text evidence="13">The sequence shown here is derived from an EMBL/GenBank/DDBJ whole genome shotgun (WGS) entry which is preliminary data.</text>
</comment>
<sequence>MEENKILFIVNPVAGGGKALKVWTKNIYPILENKKISFDYLFTQKPYDGFNLAMEGIKKGYKKLVSVGGDGTVNEIVNAIMSQDIIDPIEISVGSIGSGSGNDWGKSVGIPANYEEAVSNLQKDNFILQDVGKVGYIQKGVEKTRYFVNVAGMGFDAEVTYKANKSKKRLFGKLSYSLILLSTLLSFKDPYIEIKIDGEKVYENQALTLNVGICRYSGGGMMFTPKAKYDDGLFDITVVDKISVATILSNLRKIYDGSFINHEAVETFRGKSVEITSKEKLYLEVDGESLGHSPLYFEIFPQRLKVLSGLSIEH</sequence>
<evidence type="ECO:0000256" key="3">
    <source>
        <dbReference type="ARBA" id="ARBA00022679"/>
    </source>
</evidence>
<keyword evidence="11" id="KW-1208">Phospholipid metabolism</keyword>
<evidence type="ECO:0000256" key="10">
    <source>
        <dbReference type="ARBA" id="ARBA00023209"/>
    </source>
</evidence>